<name>A0A5C6FNU7_9PLAN</name>
<dbReference type="InterPro" id="IPR007565">
    <property type="entry name" value="4HFCP_synth"/>
</dbReference>
<organism evidence="7 8">
    <name type="scientific">Crateriforma conspicua</name>
    <dbReference type="NCBI Taxonomy" id="2527996"/>
    <lineage>
        <taxon>Bacteria</taxon>
        <taxon>Pseudomonadati</taxon>
        <taxon>Planctomycetota</taxon>
        <taxon>Planctomycetia</taxon>
        <taxon>Planctomycetales</taxon>
        <taxon>Planctomycetaceae</taxon>
        <taxon>Crateriforma</taxon>
    </lineage>
</organism>
<dbReference type="AlphaFoldDB" id="A0A5C6FNU7"/>
<keyword evidence="4" id="KW-0704">Schiff base</keyword>
<evidence type="ECO:0000256" key="3">
    <source>
        <dbReference type="ARBA" id="ARBA00023239"/>
    </source>
</evidence>
<dbReference type="EC" id="4.2.3.153" evidence="2"/>
<evidence type="ECO:0000256" key="4">
    <source>
        <dbReference type="ARBA" id="ARBA00023270"/>
    </source>
</evidence>
<keyword evidence="3" id="KW-0456">Lyase</keyword>
<evidence type="ECO:0000256" key="2">
    <source>
        <dbReference type="ARBA" id="ARBA00012553"/>
    </source>
</evidence>
<evidence type="ECO:0000256" key="5">
    <source>
        <dbReference type="ARBA" id="ARBA00032523"/>
    </source>
</evidence>
<dbReference type="Pfam" id="PF04476">
    <property type="entry name" value="4HFCP_synth"/>
    <property type="match status" value="1"/>
</dbReference>
<protein>
    <recommendedName>
        <fullName evidence="2">(5-formylfuran-3-yl)methyl phosphate synthase</fullName>
        <ecNumber evidence="2">4.2.3.153</ecNumber>
    </recommendedName>
    <alternativeName>
        <fullName evidence="5">4-(hydroxymethyl)-2-furancarboxaldehyde-phosphate synthase</fullName>
    </alternativeName>
</protein>
<reference evidence="7 8" key="1">
    <citation type="submission" date="2019-02" db="EMBL/GenBank/DDBJ databases">
        <title>Deep-cultivation of Planctomycetes and their phenomic and genomic characterization uncovers novel biology.</title>
        <authorList>
            <person name="Wiegand S."/>
            <person name="Jogler M."/>
            <person name="Boedeker C."/>
            <person name="Pinto D."/>
            <person name="Vollmers J."/>
            <person name="Rivas-Marin E."/>
            <person name="Kohn T."/>
            <person name="Peeters S.H."/>
            <person name="Heuer A."/>
            <person name="Rast P."/>
            <person name="Oberbeckmann S."/>
            <person name="Bunk B."/>
            <person name="Jeske O."/>
            <person name="Meyerdierks A."/>
            <person name="Storesund J.E."/>
            <person name="Kallscheuer N."/>
            <person name="Luecker S."/>
            <person name="Lage O.M."/>
            <person name="Pohl T."/>
            <person name="Merkel B.J."/>
            <person name="Hornburger P."/>
            <person name="Mueller R.-W."/>
            <person name="Bruemmer F."/>
            <person name="Labrenz M."/>
            <person name="Spormann A.M."/>
            <person name="Op Den Camp H."/>
            <person name="Overmann J."/>
            <person name="Amann R."/>
            <person name="Jetten M.S.M."/>
            <person name="Mascher T."/>
            <person name="Medema M.H."/>
            <person name="Devos D.P."/>
            <person name="Kaster A.-K."/>
            <person name="Ovreas L."/>
            <person name="Rohde M."/>
            <person name="Galperin M.Y."/>
            <person name="Jogler C."/>
        </authorList>
    </citation>
    <scope>NUCLEOTIDE SEQUENCE [LARGE SCALE GENOMIC DNA]</scope>
    <source>
        <strain evidence="7 8">V7</strain>
    </source>
</reference>
<comment type="catalytic activity">
    <reaction evidence="6">
        <text>2 D-glyceraldehyde 3-phosphate = 4-(hydroxymethyl)-2-furancarboxaldehyde phosphate + phosphate + 2 H2O</text>
        <dbReference type="Rhea" id="RHEA:43536"/>
        <dbReference type="ChEBI" id="CHEBI:15377"/>
        <dbReference type="ChEBI" id="CHEBI:43474"/>
        <dbReference type="ChEBI" id="CHEBI:59776"/>
        <dbReference type="ChEBI" id="CHEBI:83407"/>
        <dbReference type="EC" id="4.2.3.153"/>
    </reaction>
</comment>
<dbReference type="EMBL" id="SJPZ01000001">
    <property type="protein sequence ID" value="TWU64827.1"/>
    <property type="molecule type" value="Genomic_DNA"/>
</dbReference>
<comment type="caution">
    <text evidence="7">The sequence shown here is derived from an EMBL/GenBank/DDBJ whole genome shotgun (WGS) entry which is preliminary data.</text>
</comment>
<proteinExistence type="predicted"/>
<dbReference type="GO" id="GO:0016829">
    <property type="term" value="F:lyase activity"/>
    <property type="evidence" value="ECO:0007669"/>
    <property type="project" value="UniProtKB-KW"/>
</dbReference>
<evidence type="ECO:0000256" key="1">
    <source>
        <dbReference type="ARBA" id="ARBA00003810"/>
    </source>
</evidence>
<comment type="function">
    <text evidence="1">Catalyzes the formation of 4-(hydroxymethyl)-2-furancarboxaldehyde phosphate (4-HFC-P) from two molecules of glyceraldehyde-3-P (GA-3-P).</text>
</comment>
<sequence>MTAVMMQSATGEIDNASGNNVPQLLVSVQDWPEAIAAIDANVDLLDFKSPSRGPLAPVSPALWQRAACQIGTSTRGGPSNVPRLSAALGETDQARDVAASVPPEFAYAKVGPSGCGSRAELIRLWDQIRNDLSPHTQLVAVAYADHQAAKCLPWDQVLMVALYAGMTRFLVDTFDKTSASSIQLMGWHGMARLHQRSRQTGIRWMAAGRLKMTDVTGFASRGCLPDGFGVRGDVCGGNRVRPIDRQRVDRWRRQVALCRNKNP</sequence>
<gene>
    <name evidence="7" type="ORF">V7x_03710</name>
</gene>
<accession>A0A5C6FNU7</accession>
<dbReference type="OrthoDB" id="289419at2"/>
<evidence type="ECO:0000256" key="6">
    <source>
        <dbReference type="ARBA" id="ARBA00047628"/>
    </source>
</evidence>
<evidence type="ECO:0000313" key="8">
    <source>
        <dbReference type="Proteomes" id="UP000316476"/>
    </source>
</evidence>
<dbReference type="RefSeq" id="WP_146410438.1">
    <property type="nucleotide sequence ID" value="NZ_SJPZ01000001.1"/>
</dbReference>
<dbReference type="Proteomes" id="UP000316476">
    <property type="component" value="Unassembled WGS sequence"/>
</dbReference>
<evidence type="ECO:0000313" key="7">
    <source>
        <dbReference type="EMBL" id="TWU64827.1"/>
    </source>
</evidence>